<feature type="compositionally biased region" description="Acidic residues" evidence="1">
    <location>
        <begin position="68"/>
        <end position="77"/>
    </location>
</feature>
<accession>A0A1E7EYA9</accession>
<feature type="region of interest" description="Disordered" evidence="1">
    <location>
        <begin position="56"/>
        <end position="88"/>
    </location>
</feature>
<gene>
    <name evidence="3" type="ORF">FRACYDRAFT_271002</name>
</gene>
<keyword evidence="2" id="KW-0732">Signal</keyword>
<dbReference type="Proteomes" id="UP000095751">
    <property type="component" value="Unassembled WGS sequence"/>
</dbReference>
<evidence type="ECO:0000256" key="2">
    <source>
        <dbReference type="SAM" id="SignalP"/>
    </source>
</evidence>
<feature type="signal peptide" evidence="2">
    <location>
        <begin position="1"/>
        <end position="27"/>
    </location>
</feature>
<feature type="chain" id="PRO_5009192375" evidence="2">
    <location>
        <begin position="28"/>
        <end position="383"/>
    </location>
</feature>
<proteinExistence type="predicted"/>
<dbReference type="EMBL" id="KV784370">
    <property type="protein sequence ID" value="OEU10857.1"/>
    <property type="molecule type" value="Genomic_DNA"/>
</dbReference>
<evidence type="ECO:0000313" key="3">
    <source>
        <dbReference type="EMBL" id="OEU10857.1"/>
    </source>
</evidence>
<keyword evidence="4" id="KW-1185">Reference proteome</keyword>
<dbReference type="InParanoid" id="A0A1E7EYA9"/>
<evidence type="ECO:0000256" key="1">
    <source>
        <dbReference type="SAM" id="MobiDB-lite"/>
    </source>
</evidence>
<dbReference type="AlphaFoldDB" id="A0A1E7EYA9"/>
<reference evidence="3 4" key="1">
    <citation type="submission" date="2016-09" db="EMBL/GenBank/DDBJ databases">
        <title>Extensive genetic diversity and differential bi-allelic expression allows diatom success in the polar Southern Ocean.</title>
        <authorList>
            <consortium name="DOE Joint Genome Institute"/>
            <person name="Mock T."/>
            <person name="Otillar R.P."/>
            <person name="Strauss J."/>
            <person name="Dupont C."/>
            <person name="Frickenhaus S."/>
            <person name="Maumus F."/>
            <person name="Mcmullan M."/>
            <person name="Sanges R."/>
            <person name="Schmutz J."/>
            <person name="Toseland A."/>
            <person name="Valas R."/>
            <person name="Veluchamy A."/>
            <person name="Ward B.J."/>
            <person name="Allen A."/>
            <person name="Barry K."/>
            <person name="Falciatore A."/>
            <person name="Ferrante M."/>
            <person name="Fortunato A.E."/>
            <person name="Gloeckner G."/>
            <person name="Gruber A."/>
            <person name="Hipkin R."/>
            <person name="Janech M."/>
            <person name="Kroth P."/>
            <person name="Leese F."/>
            <person name="Lindquist E."/>
            <person name="Lyon B.R."/>
            <person name="Martin J."/>
            <person name="Mayer C."/>
            <person name="Parker M."/>
            <person name="Quesneville H."/>
            <person name="Raymond J."/>
            <person name="Uhlig C."/>
            <person name="Valentin K.U."/>
            <person name="Worden A.Z."/>
            <person name="Armbrust E.V."/>
            <person name="Bowler C."/>
            <person name="Green B."/>
            <person name="Moulton V."/>
            <person name="Van Oosterhout C."/>
            <person name="Grigoriev I."/>
        </authorList>
    </citation>
    <scope>NUCLEOTIDE SEQUENCE [LARGE SCALE GENOMIC DNA]</scope>
    <source>
        <strain evidence="3 4">CCMP1102</strain>
    </source>
</reference>
<protein>
    <submittedName>
        <fullName evidence="3">Uncharacterized protein</fullName>
    </submittedName>
</protein>
<organism evidence="3 4">
    <name type="scientific">Fragilariopsis cylindrus CCMP1102</name>
    <dbReference type="NCBI Taxonomy" id="635003"/>
    <lineage>
        <taxon>Eukaryota</taxon>
        <taxon>Sar</taxon>
        <taxon>Stramenopiles</taxon>
        <taxon>Ochrophyta</taxon>
        <taxon>Bacillariophyta</taxon>
        <taxon>Bacillariophyceae</taxon>
        <taxon>Bacillariophycidae</taxon>
        <taxon>Bacillariales</taxon>
        <taxon>Bacillariaceae</taxon>
        <taxon>Fragilariopsis</taxon>
    </lineage>
</organism>
<evidence type="ECO:0000313" key="4">
    <source>
        <dbReference type="Proteomes" id="UP000095751"/>
    </source>
</evidence>
<dbReference type="KEGG" id="fcy:FRACYDRAFT_271002"/>
<sequence length="383" mass="43287">MAFIKLNPRTLLLFITTTAISLGVVCGDVGKLRGQLSKGMKYVAKVNEQKILITTPKDEPSQIKNANDEEEEEEEEAPIITPGDRTGMSADDIRASIRKSFDAVLNQKKSDEVLNSMTDMDKHMQHLYDNFDTVLNHQGRTDWGYTGMSNEEIDQLRTRIFQSRVELQAKLQQGIVIEDSLKLDLDAVKVKFDQEAHDAMDALEDYEDEDENAAYLFSSTDEERQHNEGEDCAYKFRNEESLDFFHKSKKGEERICESSVTIVSKSDIDQRALIADGQCNFDPTHGYWYVAECRPPSTTTNELPEFVMTKAFCHVGCNLCSDPHKLPNILGIPTGPVYRTWNGPSRGVCELPPVTPNLEGNIDSLWVQHEGNCIEETCVNKHK</sequence>
<name>A0A1E7EYA9_9STRA</name>